<dbReference type="PANTHER" id="PTHR10091:SF0">
    <property type="entry name" value="GALACTOSE MUTAROTASE"/>
    <property type="match status" value="1"/>
</dbReference>
<sequence length="394" mass="43053">MSRQYKDSRRKILCAGVFAGIIIIVLLIVLIVIATKDPDCSPSEKKGPKDNTMPITVEDSYGQIDGQNVKRYTLTNNNNVEVKIIDYGGIITKVMVPDNQGVPGDIVLGFADIEGYKTNAPYLGALIGRYANRIANGTFSIDGTTYTLAINNGPNALHGGTKGFDKRVWQSSISEGKLVLTYVSADMEEGYPGEVTATVTYQLTNTNELIIDYSAATTKSTVINLTNHAYFNLQGEGSGDVLEHLAQVNADSYLPVDDTSIPTGVITPVQGTVMDLRTKRKLADVIDQVPGDHGYDHNYCFGKTGWVKNMARVEDPSSGRYVEAHSTEPGMQFYTAYWNNVTGKGGKHYGQYSGFCLETQHYPDSPNKPDFPTVVLAPGETYRQTTTYKFGTSS</sequence>
<keyword evidence="8" id="KW-0963">Cytoplasm</keyword>
<evidence type="ECO:0000256" key="3">
    <source>
        <dbReference type="ARBA" id="ARBA00004496"/>
    </source>
</evidence>
<evidence type="ECO:0000256" key="14">
    <source>
        <dbReference type="PIRSR" id="PIRSR005096-1"/>
    </source>
</evidence>
<evidence type="ECO:0000256" key="9">
    <source>
        <dbReference type="ARBA" id="ARBA00022553"/>
    </source>
</evidence>
<dbReference type="InterPro" id="IPR047215">
    <property type="entry name" value="Galactose_mutarotase-like"/>
</dbReference>
<dbReference type="GO" id="GO:0033499">
    <property type="term" value="P:galactose catabolic process via UDP-galactose, Leloir pathway"/>
    <property type="evidence" value="ECO:0007669"/>
    <property type="project" value="TreeGrafter"/>
</dbReference>
<dbReference type="NCBIfam" id="NF008277">
    <property type="entry name" value="PRK11055.1"/>
    <property type="match status" value="1"/>
</dbReference>
<comment type="catalytic activity">
    <reaction evidence="2">
        <text>alpha-D-galactose = beta-D-galactose</text>
        <dbReference type="Rhea" id="RHEA:28675"/>
        <dbReference type="ChEBI" id="CHEBI:27667"/>
        <dbReference type="ChEBI" id="CHEBI:28061"/>
        <dbReference type="EC" id="5.1.3.3"/>
    </reaction>
    <physiologicalReaction direction="right-to-left" evidence="2">
        <dbReference type="Rhea" id="RHEA:28677"/>
    </physiologicalReaction>
</comment>
<dbReference type="PIRSF" id="PIRSF005096">
    <property type="entry name" value="GALM"/>
    <property type="match status" value="1"/>
</dbReference>
<dbReference type="Proteomes" id="UP000242188">
    <property type="component" value="Unassembled WGS sequence"/>
</dbReference>
<reference evidence="18 19" key="1">
    <citation type="journal article" date="2017" name="Nat. Ecol. Evol.">
        <title>Scallop genome provides insights into evolution of bilaterian karyotype and development.</title>
        <authorList>
            <person name="Wang S."/>
            <person name="Zhang J."/>
            <person name="Jiao W."/>
            <person name="Li J."/>
            <person name="Xun X."/>
            <person name="Sun Y."/>
            <person name="Guo X."/>
            <person name="Huan P."/>
            <person name="Dong B."/>
            <person name="Zhang L."/>
            <person name="Hu X."/>
            <person name="Sun X."/>
            <person name="Wang J."/>
            <person name="Zhao C."/>
            <person name="Wang Y."/>
            <person name="Wang D."/>
            <person name="Huang X."/>
            <person name="Wang R."/>
            <person name="Lv J."/>
            <person name="Li Y."/>
            <person name="Zhang Z."/>
            <person name="Liu B."/>
            <person name="Lu W."/>
            <person name="Hui Y."/>
            <person name="Liang J."/>
            <person name="Zhou Z."/>
            <person name="Hou R."/>
            <person name="Li X."/>
            <person name="Liu Y."/>
            <person name="Li H."/>
            <person name="Ning X."/>
            <person name="Lin Y."/>
            <person name="Zhao L."/>
            <person name="Xing Q."/>
            <person name="Dou J."/>
            <person name="Li Y."/>
            <person name="Mao J."/>
            <person name="Guo H."/>
            <person name="Dou H."/>
            <person name="Li T."/>
            <person name="Mu C."/>
            <person name="Jiang W."/>
            <person name="Fu Q."/>
            <person name="Fu X."/>
            <person name="Miao Y."/>
            <person name="Liu J."/>
            <person name="Yu Q."/>
            <person name="Li R."/>
            <person name="Liao H."/>
            <person name="Li X."/>
            <person name="Kong Y."/>
            <person name="Jiang Z."/>
            <person name="Chourrout D."/>
            <person name="Li R."/>
            <person name="Bao Z."/>
        </authorList>
    </citation>
    <scope>NUCLEOTIDE SEQUENCE [LARGE SCALE GENOMIC DNA]</scope>
    <source>
        <strain evidence="18 19">PY_sf001</strain>
    </source>
</reference>
<dbReference type="GO" id="GO:0030246">
    <property type="term" value="F:carbohydrate binding"/>
    <property type="evidence" value="ECO:0007669"/>
    <property type="project" value="InterPro"/>
</dbReference>
<dbReference type="EMBL" id="NEDP02002425">
    <property type="protein sequence ID" value="OWF50818.1"/>
    <property type="molecule type" value="Genomic_DNA"/>
</dbReference>
<keyword evidence="11 13" id="KW-0119">Carbohydrate metabolism</keyword>
<dbReference type="GO" id="GO:0004034">
    <property type="term" value="F:aldose 1-epimerase activity"/>
    <property type="evidence" value="ECO:0007669"/>
    <property type="project" value="UniProtKB-EC"/>
</dbReference>
<comment type="similarity">
    <text evidence="6 13">Belongs to the aldose epimerase family.</text>
</comment>
<evidence type="ECO:0000256" key="12">
    <source>
        <dbReference type="ARBA" id="ARBA00045743"/>
    </source>
</evidence>
<protein>
    <recommendedName>
        <fullName evidence="13">Aldose 1-epimerase</fullName>
        <ecNumber evidence="13">5.1.3.3</ecNumber>
    </recommendedName>
</protein>
<dbReference type="GO" id="GO:0006006">
    <property type="term" value="P:glucose metabolic process"/>
    <property type="evidence" value="ECO:0007669"/>
    <property type="project" value="TreeGrafter"/>
</dbReference>
<evidence type="ECO:0000313" key="19">
    <source>
        <dbReference type="Proteomes" id="UP000242188"/>
    </source>
</evidence>
<feature type="active site" description="Proton acceptor" evidence="14">
    <location>
        <position position="358"/>
    </location>
</feature>
<evidence type="ECO:0000256" key="13">
    <source>
        <dbReference type="PIRNR" id="PIRNR005096"/>
    </source>
</evidence>
<gene>
    <name evidence="18" type="ORF">KP79_PYT09541</name>
</gene>
<keyword evidence="17" id="KW-0812">Transmembrane</keyword>
<evidence type="ECO:0000313" key="18">
    <source>
        <dbReference type="EMBL" id="OWF50818.1"/>
    </source>
</evidence>
<keyword evidence="17" id="KW-0472">Membrane</keyword>
<comment type="caution">
    <text evidence="18">The sequence shown here is derived from an EMBL/GenBank/DDBJ whole genome shotgun (WGS) entry which is preliminary data.</text>
</comment>
<accession>A0A210QQ41</accession>
<dbReference type="GO" id="GO:0005737">
    <property type="term" value="C:cytoplasm"/>
    <property type="evidence" value="ECO:0007669"/>
    <property type="project" value="UniProtKB-SubCell"/>
</dbReference>
<feature type="active site" description="Proton donor" evidence="14">
    <location>
        <position position="228"/>
    </location>
</feature>
<evidence type="ECO:0000256" key="6">
    <source>
        <dbReference type="ARBA" id="ARBA00006206"/>
    </source>
</evidence>
<feature type="binding site" evidence="15">
    <location>
        <position position="296"/>
    </location>
    <ligand>
        <name>beta-D-galactose</name>
        <dbReference type="ChEBI" id="CHEBI:27667"/>
    </ligand>
</feature>
<evidence type="ECO:0000256" key="4">
    <source>
        <dbReference type="ARBA" id="ARBA00004947"/>
    </source>
</evidence>
<comment type="subunit">
    <text evidence="7">Monomer.</text>
</comment>
<dbReference type="InterPro" id="IPR018052">
    <property type="entry name" value="Ald1_epimerase_CS"/>
</dbReference>
<comment type="subcellular location">
    <subcellularLocation>
        <location evidence="3">Cytoplasm</location>
    </subcellularLocation>
</comment>
<feature type="binding site" evidence="16">
    <location>
        <begin position="228"/>
        <end position="230"/>
    </location>
    <ligand>
        <name>beta-D-galactose</name>
        <dbReference type="ChEBI" id="CHEBI:27667"/>
    </ligand>
</feature>
<dbReference type="UniPathway" id="UPA00214"/>
<feature type="transmembrane region" description="Helical" evidence="17">
    <location>
        <begin position="12"/>
        <end position="34"/>
    </location>
</feature>
<comment type="function">
    <text evidence="12">Mutarotase that catalyzes the interconversion of beta-D-galactose and alpha-D-galactose during galactose metabolism. Beta-D-galactose is metabolized in the liver into glucose 1-phosphate, the primary metabolic fuel, by the action of four enzymes that constitute the Leloir pathway: GALM, GALK1 (galactokinase), GALT (galactose-1-phosphate uridylyltransferase) and GALE (UDP-galactose-4'-epimerase). Involved in the maintenance of the equilibrium between the beta- and alpha-anomers of galactose, therefore ensuring a sufficient supply of the alpha-anomer for GALK1. Also active on D-glucose although shows a preference for galactose over glucose.</text>
</comment>
<evidence type="ECO:0000256" key="11">
    <source>
        <dbReference type="ARBA" id="ARBA00023277"/>
    </source>
</evidence>
<dbReference type="InterPro" id="IPR014718">
    <property type="entry name" value="GH-type_carb-bd"/>
</dbReference>
<dbReference type="OrthoDB" id="274691at2759"/>
<dbReference type="UniPathway" id="UPA00242"/>
<comment type="pathway">
    <text evidence="4">Carbohydrate metabolism; galactose metabolism.</text>
</comment>
<dbReference type="InterPro" id="IPR011013">
    <property type="entry name" value="Gal_mutarotase_sf_dom"/>
</dbReference>
<organism evidence="18 19">
    <name type="scientific">Mizuhopecten yessoensis</name>
    <name type="common">Japanese scallop</name>
    <name type="synonym">Patinopecten yessoensis</name>
    <dbReference type="NCBI Taxonomy" id="6573"/>
    <lineage>
        <taxon>Eukaryota</taxon>
        <taxon>Metazoa</taxon>
        <taxon>Spiralia</taxon>
        <taxon>Lophotrochozoa</taxon>
        <taxon>Mollusca</taxon>
        <taxon>Bivalvia</taxon>
        <taxon>Autobranchia</taxon>
        <taxon>Pteriomorphia</taxon>
        <taxon>Pectinida</taxon>
        <taxon>Pectinoidea</taxon>
        <taxon>Pectinidae</taxon>
        <taxon>Mizuhopecten</taxon>
    </lineage>
</organism>
<dbReference type="PANTHER" id="PTHR10091">
    <property type="entry name" value="ALDOSE-1-EPIMERASE"/>
    <property type="match status" value="1"/>
</dbReference>
<evidence type="ECO:0000256" key="10">
    <source>
        <dbReference type="ARBA" id="ARBA00023235"/>
    </source>
</evidence>
<comment type="pathway">
    <text evidence="5 13">Carbohydrate metabolism; hexose metabolism.</text>
</comment>
<name>A0A210QQ41_MIZYE</name>
<keyword evidence="19" id="KW-1185">Reference proteome</keyword>
<dbReference type="Pfam" id="PF01263">
    <property type="entry name" value="Aldose_epim"/>
    <property type="match status" value="1"/>
</dbReference>
<evidence type="ECO:0000256" key="1">
    <source>
        <dbReference type="ARBA" id="ARBA00001614"/>
    </source>
</evidence>
<dbReference type="InterPro" id="IPR015443">
    <property type="entry name" value="Aldose_1-epimerase"/>
</dbReference>
<dbReference type="STRING" id="6573.A0A210QQ41"/>
<evidence type="ECO:0000256" key="7">
    <source>
        <dbReference type="ARBA" id="ARBA00011245"/>
    </source>
</evidence>
<evidence type="ECO:0000256" key="17">
    <source>
        <dbReference type="SAM" id="Phobius"/>
    </source>
</evidence>
<evidence type="ECO:0000256" key="2">
    <source>
        <dbReference type="ARBA" id="ARBA00001712"/>
    </source>
</evidence>
<evidence type="ECO:0000256" key="8">
    <source>
        <dbReference type="ARBA" id="ARBA00022490"/>
    </source>
</evidence>
<dbReference type="PROSITE" id="PS00545">
    <property type="entry name" value="ALDOSE_1_EPIMERASE"/>
    <property type="match status" value="1"/>
</dbReference>
<dbReference type="InterPro" id="IPR008183">
    <property type="entry name" value="Aldose_1/G6P_1-epimerase"/>
</dbReference>
<proteinExistence type="inferred from homology"/>
<dbReference type="FunFam" id="2.70.98.10:FF:000003">
    <property type="entry name" value="Aldose 1-epimerase"/>
    <property type="match status" value="1"/>
</dbReference>
<dbReference type="EC" id="5.1.3.3" evidence="13"/>
<evidence type="ECO:0000256" key="16">
    <source>
        <dbReference type="PIRSR" id="PIRSR005096-3"/>
    </source>
</evidence>
<dbReference type="CDD" id="cd09019">
    <property type="entry name" value="galactose_mutarotase_like"/>
    <property type="match status" value="1"/>
</dbReference>
<keyword evidence="17" id="KW-1133">Transmembrane helix</keyword>
<dbReference type="Gene3D" id="2.70.98.10">
    <property type="match status" value="1"/>
</dbReference>
<dbReference type="AlphaFoldDB" id="A0A210QQ41"/>
<evidence type="ECO:0000256" key="15">
    <source>
        <dbReference type="PIRSR" id="PIRSR005096-2"/>
    </source>
</evidence>
<evidence type="ECO:0000256" key="5">
    <source>
        <dbReference type="ARBA" id="ARBA00005028"/>
    </source>
</evidence>
<feature type="binding site" evidence="16">
    <location>
        <begin position="132"/>
        <end position="133"/>
    </location>
    <ligand>
        <name>beta-D-galactose</name>
        <dbReference type="ChEBI" id="CHEBI:27667"/>
    </ligand>
</feature>
<keyword evidence="9" id="KW-0597">Phosphoprotein</keyword>
<dbReference type="SUPFAM" id="SSF74650">
    <property type="entry name" value="Galactose mutarotase-like"/>
    <property type="match status" value="1"/>
</dbReference>
<keyword evidence="10 13" id="KW-0413">Isomerase</keyword>
<comment type="catalytic activity">
    <reaction evidence="1 13">
        <text>alpha-D-glucose = beta-D-glucose</text>
        <dbReference type="Rhea" id="RHEA:10264"/>
        <dbReference type="ChEBI" id="CHEBI:15903"/>
        <dbReference type="ChEBI" id="CHEBI:17925"/>
        <dbReference type="EC" id="5.1.3.3"/>
    </reaction>
</comment>